<evidence type="ECO:0000313" key="5">
    <source>
        <dbReference type="EMBL" id="MCI2283781.1"/>
    </source>
</evidence>
<comment type="catalytic activity">
    <reaction evidence="4">
        <text>O-phospho-L-tyrosyl-[protein] + H2O = L-tyrosyl-[protein] + phosphate</text>
        <dbReference type="Rhea" id="RHEA:10684"/>
        <dbReference type="Rhea" id="RHEA-COMP:10136"/>
        <dbReference type="Rhea" id="RHEA-COMP:20101"/>
        <dbReference type="ChEBI" id="CHEBI:15377"/>
        <dbReference type="ChEBI" id="CHEBI:43474"/>
        <dbReference type="ChEBI" id="CHEBI:46858"/>
        <dbReference type="ChEBI" id="CHEBI:61978"/>
        <dbReference type="EC" id="3.1.3.48"/>
    </reaction>
</comment>
<evidence type="ECO:0000256" key="4">
    <source>
        <dbReference type="ARBA" id="ARBA00051722"/>
    </source>
</evidence>
<dbReference type="RefSeq" id="WP_242285994.1">
    <property type="nucleotide sequence ID" value="NZ_JAKKSL010000002.1"/>
</dbReference>
<dbReference type="InterPro" id="IPR016667">
    <property type="entry name" value="Caps_polysacc_synth_CpsB/CapC"/>
</dbReference>
<proteinExistence type="inferred from homology"/>
<evidence type="ECO:0000256" key="1">
    <source>
        <dbReference type="ARBA" id="ARBA00005750"/>
    </source>
</evidence>
<comment type="similarity">
    <text evidence="1">Belongs to the metallo-dependent hydrolases superfamily. CpsB/CapC family.</text>
</comment>
<dbReference type="Pfam" id="PF19567">
    <property type="entry name" value="CpsB_CapC"/>
    <property type="match status" value="1"/>
</dbReference>
<comment type="caution">
    <text evidence="5">The sequence shown here is derived from an EMBL/GenBank/DDBJ whole genome shotgun (WGS) entry which is preliminary data.</text>
</comment>
<evidence type="ECO:0000313" key="6">
    <source>
        <dbReference type="Proteomes" id="UP001139646"/>
    </source>
</evidence>
<dbReference type="EC" id="3.1.3.48" evidence="2"/>
<evidence type="ECO:0000256" key="2">
    <source>
        <dbReference type="ARBA" id="ARBA00013064"/>
    </source>
</evidence>
<organism evidence="5 6">
    <name type="scientific">Colwellia maritima</name>
    <dbReference type="NCBI Taxonomy" id="2912588"/>
    <lineage>
        <taxon>Bacteria</taxon>
        <taxon>Pseudomonadati</taxon>
        <taxon>Pseudomonadota</taxon>
        <taxon>Gammaproteobacteria</taxon>
        <taxon>Alteromonadales</taxon>
        <taxon>Colwelliaceae</taxon>
        <taxon>Colwellia</taxon>
    </lineage>
</organism>
<dbReference type="InterPro" id="IPR016195">
    <property type="entry name" value="Pol/histidinol_Pase-like"/>
</dbReference>
<dbReference type="Gene3D" id="3.20.20.140">
    <property type="entry name" value="Metal-dependent hydrolases"/>
    <property type="match status" value="1"/>
</dbReference>
<dbReference type="EMBL" id="JAKKSL010000002">
    <property type="protein sequence ID" value="MCI2283781.1"/>
    <property type="molecule type" value="Genomic_DNA"/>
</dbReference>
<dbReference type="PANTHER" id="PTHR39181:SF1">
    <property type="entry name" value="TYROSINE-PROTEIN PHOSPHATASE YWQE"/>
    <property type="match status" value="1"/>
</dbReference>
<keyword evidence="6" id="KW-1185">Reference proteome</keyword>
<dbReference type="Proteomes" id="UP001139646">
    <property type="component" value="Unassembled WGS sequence"/>
</dbReference>
<evidence type="ECO:0000256" key="3">
    <source>
        <dbReference type="ARBA" id="ARBA00022801"/>
    </source>
</evidence>
<sequence length="238" mass="26888">MFYPNCNIDDGASSLDEALTMLKIAVDNGVTTQVLTPHIHMGRFNNTKQQLEQAFIQFKEEVDKENIQIKLLLGAELRIGPEIMTMVSSNQIPWLGEYQDQKTFLLEFPRNDIPYGSDNLVRWVLSNKYLPIIVHPERNSTFMNHPEKLQVFIDLGCPIQITSCSLTGKFGSDVQHFAEQLLIDEKVSAIASDCHNLKGRKPDILVGFEHAKALIGEQQASTLVNLIPNSLIHNNKFQ</sequence>
<dbReference type="SUPFAM" id="SSF89550">
    <property type="entry name" value="PHP domain-like"/>
    <property type="match status" value="1"/>
</dbReference>
<name>A0ABS9X2T6_9GAMM</name>
<reference evidence="5" key="1">
    <citation type="submission" date="2022-01" db="EMBL/GenBank/DDBJ databases">
        <title>Colwellia maritima, isolated from seawater.</title>
        <authorList>
            <person name="Kristyanto S."/>
            <person name="Jung J."/>
            <person name="Jeon C.O."/>
        </authorList>
    </citation>
    <scope>NUCLEOTIDE SEQUENCE</scope>
    <source>
        <strain evidence="5">MSW7</strain>
    </source>
</reference>
<gene>
    <name evidence="5" type="ORF">L3081_10695</name>
</gene>
<dbReference type="PANTHER" id="PTHR39181">
    <property type="entry name" value="TYROSINE-PROTEIN PHOSPHATASE YWQE"/>
    <property type="match status" value="1"/>
</dbReference>
<dbReference type="PIRSF" id="PIRSF016557">
    <property type="entry name" value="Caps_synth_CpsB"/>
    <property type="match status" value="1"/>
</dbReference>
<keyword evidence="3" id="KW-0378">Hydrolase</keyword>
<accession>A0ABS9X2T6</accession>
<protein>
    <recommendedName>
        <fullName evidence="2">protein-tyrosine-phosphatase</fullName>
        <ecNumber evidence="2">3.1.3.48</ecNumber>
    </recommendedName>
</protein>